<evidence type="ECO:0000313" key="2">
    <source>
        <dbReference type="Proteomes" id="UP001334804"/>
    </source>
</evidence>
<evidence type="ECO:0000313" key="1">
    <source>
        <dbReference type="EMBL" id="WSA34526.1"/>
    </source>
</evidence>
<protein>
    <submittedName>
        <fullName evidence="1">Uncharacterized protein</fullName>
    </submittedName>
</protein>
<dbReference type="RefSeq" id="WP_326564532.1">
    <property type="nucleotide sequence ID" value="NZ_CP109071.1"/>
</dbReference>
<organism evidence="1 2">
    <name type="scientific">Micromonospora peucetia</name>
    <dbReference type="NCBI Taxonomy" id="47871"/>
    <lineage>
        <taxon>Bacteria</taxon>
        <taxon>Bacillati</taxon>
        <taxon>Actinomycetota</taxon>
        <taxon>Actinomycetes</taxon>
        <taxon>Micromonosporales</taxon>
        <taxon>Micromonosporaceae</taxon>
        <taxon>Micromonospora</taxon>
    </lineage>
</organism>
<accession>A0ABZ1EJW7</accession>
<gene>
    <name evidence="1" type="ORF">OIE14_11030</name>
</gene>
<sequence>MHQTYSANEVHALLYAAYVRGRYDADINDLHGTWAEHDEPRATREQRVQARLDEMDRTARLAALRAGRPYRIHPGGHVDWETGRPIRNEHLRSVA</sequence>
<name>A0ABZ1EJW7_9ACTN</name>
<keyword evidence="2" id="KW-1185">Reference proteome</keyword>
<dbReference type="Proteomes" id="UP001334804">
    <property type="component" value="Chromosome"/>
</dbReference>
<proteinExistence type="predicted"/>
<reference evidence="1 2" key="1">
    <citation type="submission" date="2022-10" db="EMBL/GenBank/DDBJ databases">
        <title>The complete genomes of actinobacterial strains from the NBC collection.</title>
        <authorList>
            <person name="Joergensen T.S."/>
            <person name="Alvarez Arevalo M."/>
            <person name="Sterndorff E.B."/>
            <person name="Faurdal D."/>
            <person name="Vuksanovic O."/>
            <person name="Mourched A.-S."/>
            <person name="Charusanti P."/>
            <person name="Shaw S."/>
            <person name="Blin K."/>
            <person name="Weber T."/>
        </authorList>
    </citation>
    <scope>NUCLEOTIDE SEQUENCE [LARGE SCALE GENOMIC DNA]</scope>
    <source>
        <strain evidence="1 2">NBC 01809</strain>
    </source>
</reference>
<dbReference type="EMBL" id="CP109071">
    <property type="protein sequence ID" value="WSA34526.1"/>
    <property type="molecule type" value="Genomic_DNA"/>
</dbReference>